<name>A0A486XQ13_9GAMM</name>
<evidence type="ECO:0000313" key="1">
    <source>
        <dbReference type="EMBL" id="VHO04657.1"/>
    </source>
</evidence>
<gene>
    <name evidence="1" type="ORF">BAL341_2026</name>
</gene>
<proteinExistence type="predicted"/>
<organism evidence="1">
    <name type="scientific">Rheinheimera sp. BAL341</name>
    <dbReference type="NCBI Taxonomy" id="1708203"/>
    <lineage>
        <taxon>Bacteria</taxon>
        <taxon>Pseudomonadati</taxon>
        <taxon>Pseudomonadota</taxon>
        <taxon>Gammaproteobacteria</taxon>
        <taxon>Chromatiales</taxon>
        <taxon>Chromatiaceae</taxon>
        <taxon>Rheinheimera</taxon>
    </lineage>
</organism>
<reference evidence="1" key="1">
    <citation type="submission" date="2019-04" db="EMBL/GenBank/DDBJ databases">
        <authorList>
            <person name="Brambilla D."/>
        </authorList>
    </citation>
    <scope>NUCLEOTIDE SEQUENCE</scope>
    <source>
        <strain evidence="1">BAL1</strain>
    </source>
</reference>
<protein>
    <submittedName>
        <fullName evidence="1">Uncharacterized protein</fullName>
    </submittedName>
</protein>
<dbReference type="AlphaFoldDB" id="A0A486XQ13"/>
<accession>A0A486XQ13</accession>
<dbReference type="EMBL" id="CAAJGR010000111">
    <property type="protein sequence ID" value="VHO04657.1"/>
    <property type="molecule type" value="Genomic_DNA"/>
</dbReference>
<sequence length="53" mass="6025">MLKRQCKNNVTCCIDGEMRTVQLLLKLGAKQKSFFAVAKRRYTHKLALNAADV</sequence>